<dbReference type="EMBL" id="LAZR01029692">
    <property type="protein sequence ID" value="KKL58808.1"/>
    <property type="molecule type" value="Genomic_DNA"/>
</dbReference>
<comment type="caution">
    <text evidence="1">The sequence shown here is derived from an EMBL/GenBank/DDBJ whole genome shotgun (WGS) entry which is preliminary data.</text>
</comment>
<protein>
    <submittedName>
        <fullName evidence="1">Uncharacterized protein</fullName>
    </submittedName>
</protein>
<gene>
    <name evidence="1" type="ORF">LCGC14_2221660</name>
</gene>
<organism evidence="1">
    <name type="scientific">marine sediment metagenome</name>
    <dbReference type="NCBI Taxonomy" id="412755"/>
    <lineage>
        <taxon>unclassified sequences</taxon>
        <taxon>metagenomes</taxon>
        <taxon>ecological metagenomes</taxon>
    </lineage>
</organism>
<dbReference type="AlphaFoldDB" id="A0A0F9DAT7"/>
<evidence type="ECO:0000313" key="1">
    <source>
        <dbReference type="EMBL" id="KKL58808.1"/>
    </source>
</evidence>
<accession>A0A0F9DAT7</accession>
<feature type="non-terminal residue" evidence="1">
    <location>
        <position position="1"/>
    </location>
</feature>
<name>A0A0F9DAT7_9ZZZZ</name>
<sequence length="96" mass="10578">IVTRPILTAIVAITMEMVEDFESLLDTLSGIQGKFLMSSYPSGVLERYSQKHGWYTRTLEQSVSVANGTGKPGKKKIEVLTGNYDLGNPRAALKLF</sequence>
<reference evidence="1" key="1">
    <citation type="journal article" date="2015" name="Nature">
        <title>Complex archaea that bridge the gap between prokaryotes and eukaryotes.</title>
        <authorList>
            <person name="Spang A."/>
            <person name="Saw J.H."/>
            <person name="Jorgensen S.L."/>
            <person name="Zaremba-Niedzwiedzka K."/>
            <person name="Martijn J."/>
            <person name="Lind A.E."/>
            <person name="van Eijk R."/>
            <person name="Schleper C."/>
            <person name="Guy L."/>
            <person name="Ettema T.J."/>
        </authorList>
    </citation>
    <scope>NUCLEOTIDE SEQUENCE</scope>
</reference>
<proteinExistence type="predicted"/>